<keyword evidence="3" id="KW-0611">Plant defense</keyword>
<evidence type="ECO:0000256" key="1">
    <source>
        <dbReference type="ARBA" id="ARBA00022737"/>
    </source>
</evidence>
<evidence type="ECO:0000313" key="8">
    <source>
        <dbReference type="EMBL" id="CCB60661.1"/>
    </source>
</evidence>
<dbReference type="Pfam" id="PF00931">
    <property type="entry name" value="NB-ARC"/>
    <property type="match status" value="1"/>
</dbReference>
<dbReference type="GO" id="GO:0043531">
    <property type="term" value="F:ADP binding"/>
    <property type="evidence" value="ECO:0007669"/>
    <property type="project" value="InterPro"/>
</dbReference>
<dbReference type="FunFam" id="3.40.50.300:FF:001091">
    <property type="entry name" value="Probable disease resistance protein At1g61300"/>
    <property type="match status" value="1"/>
</dbReference>
<dbReference type="Gene3D" id="1.10.10.10">
    <property type="entry name" value="Winged helix-like DNA-binding domain superfamily/Winged helix DNA-binding domain"/>
    <property type="match status" value="2"/>
</dbReference>
<dbReference type="SMR" id="F6I145"/>
<dbReference type="PRINTS" id="PR00364">
    <property type="entry name" value="DISEASERSIST"/>
</dbReference>
<dbReference type="SUPFAM" id="SSF52058">
    <property type="entry name" value="L domain-like"/>
    <property type="match status" value="1"/>
</dbReference>
<dbReference type="InterPro" id="IPR027417">
    <property type="entry name" value="P-loop_NTPase"/>
</dbReference>
<dbReference type="InterPro" id="IPR042197">
    <property type="entry name" value="Apaf_helical"/>
</dbReference>
<dbReference type="AlphaFoldDB" id="F6I145"/>
<feature type="domain" description="Disease resistance R13L4/SHOC-2-like LRR" evidence="7">
    <location>
        <begin position="622"/>
        <end position="870"/>
    </location>
</feature>
<dbReference type="Pfam" id="PF23598">
    <property type="entry name" value="LRR_14"/>
    <property type="match status" value="1"/>
</dbReference>
<dbReference type="InterPro" id="IPR032675">
    <property type="entry name" value="LRR_dom_sf"/>
</dbReference>
<feature type="domain" description="NB-ARC" evidence="4">
    <location>
        <begin position="222"/>
        <end position="396"/>
    </location>
</feature>
<dbReference type="GO" id="GO:0098542">
    <property type="term" value="P:defense response to other organism"/>
    <property type="evidence" value="ECO:0000318"/>
    <property type="project" value="GO_Central"/>
</dbReference>
<protein>
    <submittedName>
        <fullName evidence="8">Uncharacterized protein</fullName>
    </submittedName>
</protein>
<dbReference type="eggNOG" id="KOG4658">
    <property type="taxonomic scope" value="Eukaryota"/>
</dbReference>
<gene>
    <name evidence="8" type="ordered locus">VIT_03s0038g01530</name>
</gene>
<sequence length="1125" mass="129681">MEMEKQVSANGFSQLKILYPSNLTVWKRMNIQKGGMSKLNCRFLQVSWKSLSLMSSHIYKRAVISFVVNRIGDQLIEEAVFLKDVRPRIERLHRDLRAINCFLEAADAKQEEDPRVRNWVSDIRDVAYDAEDVVDMFILKAEALRRKIFVKRVFQKPRCLHNLGKKIDDVQTNLQDISKRREILGIKNIGEGTSTSTQMLQNLRRTTPRAEKHVIVGLNEEAKELVKQLTKGDPRRRVISIVGMGGIGKTTLAKKIYNHSRVVDHFQSCRALVYVSQDCRPRDIFQQILNQFPYTPTGDEARKIEKLQENELGDFLHKRLKEKRFLVVLDDIWGSDDWKCLANAFPEESDGSRLLLTTRNKDVSLLADAQSVPYEVKLLSDTESWTLFCRSAIPDNVTESCPPELKEFGERMVKKCAGLPLAIVVLGGLLSSKKQLPTEWEKVLKNLQAHFSSDKGVDAVLSLSYIDLPHNLRSCFLYLGLFPEDQIIPTRKLLLLWMAEGFIPQKDERRMEDTAEDYLNELISRNLVQVVTVSVNERATKCQIHDLVRDLCIKRAKEQTLFEIKKSVSSSFPSTKSHRQGIYFDLERYASTKHSTPYICSLFFFTLKGHWCRLQQLDFICKYFKLLRVLDLEGLFVEIPRAFGKLIHLRYLRNMENLQHLFISYERQDGKPLRIDNLRNLQTLSGIWFSDWQQNDTSKLPNLHKLKINVGFDLEVSQFSNSIAKHVNLRSLYLNQYERDDRDISDLLDPFPQLETSSYTFSLYHSLSSHYSFLDSDPRSIPSFVMNSWLHLSKLHMKGNIKQLPRAHEFSPNLTQLTLDRIILDYDPMAILEKLPKLLILRLRMISKLRQGVLQVSANGFPQLKILQLAKLKVFGEKMVKKCAGLPLAIVVLGGLLSSKKQLPTVWEQVLNKLQVPFSEGNGVDAILSLSFIDLPHNLKSCFLYLGLFPEDWVIPKRELLLLWITEGFIPQQDEQRMEDTAEDYLNELINRNLIQVVAVSINERSKKCRVHDLVRDLCIKKAKKQKLFEIQNNIVHVPSSCSSHPSTKCRRQGIHFGSGGINSFFSKLPTSLGNLRRWQTLDIGIVILEKPTVIQKMKNLRHLFLFYHSQDGKPLLIDTSPNSV</sequence>
<dbReference type="InterPro" id="IPR058922">
    <property type="entry name" value="WHD_DRP"/>
</dbReference>
<feature type="domain" description="Disease resistance protein winged helix" evidence="6">
    <location>
        <begin position="481"/>
        <end position="552"/>
    </location>
</feature>
<dbReference type="InterPro" id="IPR036388">
    <property type="entry name" value="WH-like_DNA-bd_sf"/>
</dbReference>
<evidence type="ECO:0000259" key="4">
    <source>
        <dbReference type="Pfam" id="PF00931"/>
    </source>
</evidence>
<dbReference type="InterPro" id="IPR044974">
    <property type="entry name" value="Disease_R_plants"/>
</dbReference>
<keyword evidence="2" id="KW-0547">Nucleotide-binding</keyword>
<organism evidence="8 9">
    <name type="scientific">Vitis vinifera</name>
    <name type="common">Grape</name>
    <dbReference type="NCBI Taxonomy" id="29760"/>
    <lineage>
        <taxon>Eukaryota</taxon>
        <taxon>Viridiplantae</taxon>
        <taxon>Streptophyta</taxon>
        <taxon>Embryophyta</taxon>
        <taxon>Tracheophyta</taxon>
        <taxon>Spermatophyta</taxon>
        <taxon>Magnoliopsida</taxon>
        <taxon>eudicotyledons</taxon>
        <taxon>Gunneridae</taxon>
        <taxon>Pentapetalae</taxon>
        <taxon>rosids</taxon>
        <taxon>Vitales</taxon>
        <taxon>Vitaceae</taxon>
        <taxon>Viteae</taxon>
        <taxon>Vitis</taxon>
    </lineage>
</organism>
<evidence type="ECO:0000256" key="3">
    <source>
        <dbReference type="ARBA" id="ARBA00022821"/>
    </source>
</evidence>
<dbReference type="PaxDb" id="29760-VIT_03s0038g01530.t01"/>
<feature type="domain" description="Disease resistance N-terminal" evidence="5">
    <location>
        <begin position="63"/>
        <end position="146"/>
    </location>
</feature>
<dbReference type="ExpressionAtlas" id="F6I145">
    <property type="expression patterns" value="baseline and differential"/>
</dbReference>
<dbReference type="CDD" id="cd14798">
    <property type="entry name" value="RX-CC_like"/>
    <property type="match status" value="1"/>
</dbReference>
<evidence type="ECO:0000259" key="6">
    <source>
        <dbReference type="Pfam" id="PF23559"/>
    </source>
</evidence>
<dbReference type="FunCoup" id="F6I145">
    <property type="interactions" value="20"/>
</dbReference>
<dbReference type="EMBL" id="FN596508">
    <property type="protein sequence ID" value="CCB60661.1"/>
    <property type="molecule type" value="Genomic_DNA"/>
</dbReference>
<dbReference type="Proteomes" id="UP000009183">
    <property type="component" value="Chromosome 3"/>
</dbReference>
<keyword evidence="9" id="KW-1185">Reference proteome</keyword>
<dbReference type="InterPro" id="IPR055414">
    <property type="entry name" value="LRR_R13L4/SHOC2-like"/>
</dbReference>
<dbReference type="Gene3D" id="3.80.10.10">
    <property type="entry name" value="Ribonuclease Inhibitor"/>
    <property type="match status" value="1"/>
</dbReference>
<name>F6I145_VITVI</name>
<dbReference type="Pfam" id="PF18052">
    <property type="entry name" value="Rx_N"/>
    <property type="match status" value="1"/>
</dbReference>
<dbReference type="PANTHER" id="PTHR23155:SF1193">
    <property type="entry name" value="DISEASE RESISTANCE PROTEIN RPP13-RELATED"/>
    <property type="match status" value="1"/>
</dbReference>
<dbReference type="InterPro" id="IPR002182">
    <property type="entry name" value="NB-ARC"/>
</dbReference>
<dbReference type="FunFam" id="1.10.10.10:FF:000322">
    <property type="entry name" value="Probable disease resistance protein At1g63360"/>
    <property type="match status" value="2"/>
</dbReference>
<dbReference type="Pfam" id="PF23559">
    <property type="entry name" value="WHD_DRP"/>
    <property type="match status" value="2"/>
</dbReference>
<dbReference type="HOGENOM" id="CLU_000837_25_4_1"/>
<evidence type="ECO:0000313" key="9">
    <source>
        <dbReference type="Proteomes" id="UP000009183"/>
    </source>
</evidence>
<dbReference type="Gene3D" id="1.20.5.4130">
    <property type="match status" value="1"/>
</dbReference>
<dbReference type="SUPFAM" id="SSF52540">
    <property type="entry name" value="P-loop containing nucleoside triphosphate hydrolases"/>
    <property type="match status" value="2"/>
</dbReference>
<dbReference type="InterPro" id="IPR041118">
    <property type="entry name" value="Rx_N"/>
</dbReference>
<dbReference type="Gene3D" id="3.40.50.300">
    <property type="entry name" value="P-loop containing nucleotide triphosphate hydrolases"/>
    <property type="match status" value="1"/>
</dbReference>
<dbReference type="InterPro" id="IPR038005">
    <property type="entry name" value="RX-like_CC"/>
</dbReference>
<accession>F6I145</accession>
<evidence type="ECO:0000259" key="7">
    <source>
        <dbReference type="Pfam" id="PF23598"/>
    </source>
</evidence>
<feature type="domain" description="Disease resistance protein winged helix" evidence="6">
    <location>
        <begin position="948"/>
        <end position="1019"/>
    </location>
</feature>
<evidence type="ECO:0000256" key="2">
    <source>
        <dbReference type="ARBA" id="ARBA00022741"/>
    </source>
</evidence>
<dbReference type="OrthoDB" id="646178at2759"/>
<dbReference type="InParanoid" id="F6I145"/>
<evidence type="ECO:0000259" key="5">
    <source>
        <dbReference type="Pfam" id="PF18052"/>
    </source>
</evidence>
<proteinExistence type="predicted"/>
<reference evidence="9" key="1">
    <citation type="journal article" date="2007" name="Nature">
        <title>The grapevine genome sequence suggests ancestral hexaploidization in major angiosperm phyla.</title>
        <authorList>
            <consortium name="The French-Italian Public Consortium for Grapevine Genome Characterization."/>
            <person name="Jaillon O."/>
            <person name="Aury J.-M."/>
            <person name="Noel B."/>
            <person name="Policriti A."/>
            <person name="Clepet C."/>
            <person name="Casagrande A."/>
            <person name="Choisne N."/>
            <person name="Aubourg S."/>
            <person name="Vitulo N."/>
            <person name="Jubin C."/>
            <person name="Vezzi A."/>
            <person name="Legeai F."/>
            <person name="Hugueney P."/>
            <person name="Dasilva C."/>
            <person name="Horner D."/>
            <person name="Mica E."/>
            <person name="Jublot D."/>
            <person name="Poulain J."/>
            <person name="Bruyere C."/>
            <person name="Billault A."/>
            <person name="Segurens B."/>
            <person name="Gouyvenoux M."/>
            <person name="Ugarte E."/>
            <person name="Cattonaro F."/>
            <person name="Anthouard V."/>
            <person name="Vico V."/>
            <person name="Del Fabbro C."/>
            <person name="Alaux M."/>
            <person name="Di Gaspero G."/>
            <person name="Dumas V."/>
            <person name="Felice N."/>
            <person name="Paillard S."/>
            <person name="Juman I."/>
            <person name="Moroldo M."/>
            <person name="Scalabrin S."/>
            <person name="Canaguier A."/>
            <person name="Le Clainche I."/>
            <person name="Malacrida G."/>
            <person name="Durand E."/>
            <person name="Pesole G."/>
            <person name="Laucou V."/>
            <person name="Chatelet P."/>
            <person name="Merdinoglu D."/>
            <person name="Delledonne M."/>
            <person name="Pezzotti M."/>
            <person name="Lecharny A."/>
            <person name="Scarpelli C."/>
            <person name="Artiguenave F."/>
            <person name="Pe M.E."/>
            <person name="Valle G."/>
            <person name="Morgante M."/>
            <person name="Caboche M."/>
            <person name="Adam-Blondon A.-F."/>
            <person name="Weissenbach J."/>
            <person name="Quetier F."/>
            <person name="Wincker P."/>
        </authorList>
    </citation>
    <scope>NUCLEOTIDE SEQUENCE [LARGE SCALE GENOMIC DNA]</scope>
    <source>
        <strain evidence="9">cv. Pinot noir / PN40024</strain>
    </source>
</reference>
<keyword evidence="1" id="KW-0677">Repeat</keyword>
<dbReference type="PANTHER" id="PTHR23155">
    <property type="entry name" value="DISEASE RESISTANCE PROTEIN RP"/>
    <property type="match status" value="1"/>
</dbReference>
<dbReference type="Gene3D" id="1.10.8.430">
    <property type="entry name" value="Helical domain of apoptotic protease-activating factors"/>
    <property type="match status" value="2"/>
</dbReference>